<evidence type="ECO:0000313" key="3">
    <source>
        <dbReference type="Proteomes" id="UP000238288"/>
    </source>
</evidence>
<protein>
    <recommendedName>
        <fullName evidence="4">SRPBCC family protein</fullName>
    </recommendedName>
</protein>
<organism evidence="2 3">
    <name type="scientific">Pseudoalteromonas carrageenovora IAM 12662</name>
    <dbReference type="NCBI Taxonomy" id="1314868"/>
    <lineage>
        <taxon>Bacteria</taxon>
        <taxon>Pseudomonadati</taxon>
        <taxon>Pseudomonadota</taxon>
        <taxon>Gammaproteobacteria</taxon>
        <taxon>Alteromonadales</taxon>
        <taxon>Pseudoalteromonadaceae</taxon>
        <taxon>Pseudoalteromonas</taxon>
    </lineage>
</organism>
<feature type="transmembrane region" description="Helical" evidence="1">
    <location>
        <begin position="40"/>
        <end position="61"/>
    </location>
</feature>
<dbReference type="EMBL" id="LT965928">
    <property type="protein sequence ID" value="SOU39441.1"/>
    <property type="molecule type" value="Genomic_DNA"/>
</dbReference>
<sequence length="337" mass="37828">MVTKIIRNIMQIQSPKSIGILLGTLYGIFMRLFVELLDTYNLSSLVSISFMFLVPVAIGYIRIHFEFKSSKTLTKRQMVTIAWQPIFVFLLVSVITLLEGSICVAMALPAFMLFASMGGLLAGFIKQRQTKNANRPLLSIALLPVLLSPIEVNYLHLSKTYEVTNSIVIEAPINRVWQQLANVSTIEPQELPFSLTQLIGVPKPLEANMNATGVGAVRTSKWQKGVAFKEVITDWQPNKQMLYRFEIDPDAIPDDALDKHVKLGGEYFSPLYGGYALSEDKSGNTILTLKTTVQDNTNFGVYSRIWGEVIFQDFHYSLLTLMKNRSEKPLVAAISHF</sequence>
<accession>A0A2K4X535</accession>
<keyword evidence="1" id="KW-1133">Transmembrane helix</keyword>
<reference evidence="2 3" key="1">
    <citation type="submission" date="2017-11" db="EMBL/GenBank/DDBJ databases">
        <authorList>
            <person name="Han C.G."/>
        </authorList>
    </citation>
    <scope>NUCLEOTIDE SEQUENCE [LARGE SCALE GENOMIC DNA]</scope>
    <source>
        <strain evidence="3">ATCC 43555</strain>
    </source>
</reference>
<dbReference type="AlphaFoldDB" id="A0A2K4X535"/>
<dbReference type="SUPFAM" id="SSF55961">
    <property type="entry name" value="Bet v1-like"/>
    <property type="match status" value="1"/>
</dbReference>
<evidence type="ECO:0000256" key="1">
    <source>
        <dbReference type="SAM" id="Phobius"/>
    </source>
</evidence>
<proteinExistence type="predicted"/>
<name>A0A2K4X535_PSEVC</name>
<keyword evidence="1" id="KW-0472">Membrane</keyword>
<feature type="transmembrane region" description="Helical" evidence="1">
    <location>
        <begin position="81"/>
        <end position="98"/>
    </location>
</feature>
<dbReference type="InterPro" id="IPR023393">
    <property type="entry name" value="START-like_dom_sf"/>
</dbReference>
<dbReference type="Gene3D" id="3.30.530.20">
    <property type="match status" value="1"/>
</dbReference>
<evidence type="ECO:0008006" key="4">
    <source>
        <dbReference type="Google" id="ProtNLM"/>
    </source>
</evidence>
<feature type="transmembrane region" description="Helical" evidence="1">
    <location>
        <begin position="104"/>
        <end position="125"/>
    </location>
</feature>
<dbReference type="Proteomes" id="UP000238288">
    <property type="component" value="Chromosome PCAR9a"/>
</dbReference>
<feature type="transmembrane region" description="Helical" evidence="1">
    <location>
        <begin position="17"/>
        <end position="34"/>
    </location>
</feature>
<keyword evidence="1" id="KW-0812">Transmembrane</keyword>
<gene>
    <name evidence="2" type="ORF">PCAR9_A10143</name>
</gene>
<evidence type="ECO:0000313" key="2">
    <source>
        <dbReference type="EMBL" id="SOU39441.1"/>
    </source>
</evidence>